<dbReference type="EMBL" id="JARJLG010000142">
    <property type="protein sequence ID" value="KAJ7737619.1"/>
    <property type="molecule type" value="Genomic_DNA"/>
</dbReference>
<comment type="caution">
    <text evidence="2">The sequence shown here is derived from an EMBL/GenBank/DDBJ whole genome shotgun (WGS) entry which is preliminary data.</text>
</comment>
<proteinExistence type="predicted"/>
<evidence type="ECO:0000313" key="2">
    <source>
        <dbReference type="EMBL" id="KAJ7737619.1"/>
    </source>
</evidence>
<evidence type="ECO:0000313" key="3">
    <source>
        <dbReference type="Proteomes" id="UP001215280"/>
    </source>
</evidence>
<evidence type="ECO:0008006" key="4">
    <source>
        <dbReference type="Google" id="ProtNLM"/>
    </source>
</evidence>
<keyword evidence="1" id="KW-0732">Signal</keyword>
<feature type="signal peptide" evidence="1">
    <location>
        <begin position="1"/>
        <end position="20"/>
    </location>
</feature>
<reference evidence="2" key="1">
    <citation type="submission" date="2023-03" db="EMBL/GenBank/DDBJ databases">
        <title>Massive genome expansion in bonnet fungi (Mycena s.s.) driven by repeated elements and novel gene families across ecological guilds.</title>
        <authorList>
            <consortium name="Lawrence Berkeley National Laboratory"/>
            <person name="Harder C.B."/>
            <person name="Miyauchi S."/>
            <person name="Viragh M."/>
            <person name="Kuo A."/>
            <person name="Thoen E."/>
            <person name="Andreopoulos B."/>
            <person name="Lu D."/>
            <person name="Skrede I."/>
            <person name="Drula E."/>
            <person name="Henrissat B."/>
            <person name="Morin E."/>
            <person name="Kohler A."/>
            <person name="Barry K."/>
            <person name="LaButti K."/>
            <person name="Morin E."/>
            <person name="Salamov A."/>
            <person name="Lipzen A."/>
            <person name="Mereny Z."/>
            <person name="Hegedus B."/>
            <person name="Baldrian P."/>
            <person name="Stursova M."/>
            <person name="Weitz H."/>
            <person name="Taylor A."/>
            <person name="Grigoriev I.V."/>
            <person name="Nagy L.G."/>
            <person name="Martin F."/>
            <person name="Kauserud H."/>
        </authorList>
    </citation>
    <scope>NUCLEOTIDE SEQUENCE</scope>
    <source>
        <strain evidence="2">CBHHK188m</strain>
    </source>
</reference>
<organism evidence="2 3">
    <name type="scientific">Mycena maculata</name>
    <dbReference type="NCBI Taxonomy" id="230809"/>
    <lineage>
        <taxon>Eukaryota</taxon>
        <taxon>Fungi</taxon>
        <taxon>Dikarya</taxon>
        <taxon>Basidiomycota</taxon>
        <taxon>Agaricomycotina</taxon>
        <taxon>Agaricomycetes</taxon>
        <taxon>Agaricomycetidae</taxon>
        <taxon>Agaricales</taxon>
        <taxon>Marasmiineae</taxon>
        <taxon>Mycenaceae</taxon>
        <taxon>Mycena</taxon>
    </lineage>
</organism>
<dbReference type="AlphaFoldDB" id="A0AAD7I9A0"/>
<feature type="non-terminal residue" evidence="2">
    <location>
        <position position="85"/>
    </location>
</feature>
<keyword evidence="3" id="KW-1185">Reference proteome</keyword>
<dbReference type="Proteomes" id="UP001215280">
    <property type="component" value="Unassembled WGS sequence"/>
</dbReference>
<name>A0AAD7I9A0_9AGAR</name>
<sequence length="85" mass="9619">FDIFLWLFSLALFMPHSGGGRIILQSSASMSGWESQPISYKFRLWILMPPGTFDMYLSQLGEGLIIHHIHPMYISASLTMILGIC</sequence>
<feature type="chain" id="PRO_5041903402" description="Cytochrome c oxidase subunit 1" evidence="1">
    <location>
        <begin position="21"/>
        <end position="85"/>
    </location>
</feature>
<gene>
    <name evidence="2" type="ORF">DFH07DRAFT_842030</name>
</gene>
<accession>A0AAD7I9A0</accession>
<protein>
    <recommendedName>
        <fullName evidence="4">Cytochrome c oxidase subunit 1</fullName>
    </recommendedName>
</protein>
<evidence type="ECO:0000256" key="1">
    <source>
        <dbReference type="SAM" id="SignalP"/>
    </source>
</evidence>